<comment type="subcellular location">
    <subcellularLocation>
        <location evidence="11">Cell outer membrane</location>
        <topology evidence="11">Lipid-anchor</topology>
    </subcellularLocation>
    <subcellularLocation>
        <location evidence="11">Bacterial flagellum basal body</location>
    </subcellularLocation>
    <subcellularLocation>
        <location evidence="2">Membrane</location>
        <topology evidence="2">Lipid-anchor</topology>
    </subcellularLocation>
</comment>
<keyword evidence="13" id="KW-1185">Reference proteome</keyword>
<dbReference type="RefSeq" id="WP_345198369.1">
    <property type="nucleotide sequence ID" value="NZ_BAABFL010000465.1"/>
</dbReference>
<comment type="function">
    <text evidence="1 11">Assembles around the rod to form the L-ring and probably protects the motor/basal body from shearing forces during rotation.</text>
</comment>
<name>A0ABP8V7X9_9GAMM</name>
<evidence type="ECO:0000256" key="4">
    <source>
        <dbReference type="ARBA" id="ARBA00011439"/>
    </source>
</evidence>
<keyword evidence="6 11" id="KW-0472">Membrane</keyword>
<evidence type="ECO:0000313" key="13">
    <source>
        <dbReference type="Proteomes" id="UP001500604"/>
    </source>
</evidence>
<keyword evidence="12" id="KW-0966">Cell projection</keyword>
<keyword evidence="5 11" id="KW-0732">Signal</keyword>
<dbReference type="Pfam" id="PF02107">
    <property type="entry name" value="FlgH"/>
    <property type="match status" value="1"/>
</dbReference>
<proteinExistence type="inferred from homology"/>
<comment type="subunit">
    <text evidence="4 11">The basal body constitutes a major portion of the flagellar organelle and consists of four rings (L,P,S, and M) mounted on a central rod.</text>
</comment>
<evidence type="ECO:0000256" key="5">
    <source>
        <dbReference type="ARBA" id="ARBA00022729"/>
    </source>
</evidence>
<dbReference type="EMBL" id="BAABFL010000465">
    <property type="protein sequence ID" value="GAA4651901.1"/>
    <property type="molecule type" value="Genomic_DNA"/>
</dbReference>
<organism evidence="12 13">
    <name type="scientific">Kistimonas scapharcae</name>
    <dbReference type="NCBI Taxonomy" id="1036133"/>
    <lineage>
        <taxon>Bacteria</taxon>
        <taxon>Pseudomonadati</taxon>
        <taxon>Pseudomonadota</taxon>
        <taxon>Gammaproteobacteria</taxon>
        <taxon>Oceanospirillales</taxon>
        <taxon>Endozoicomonadaceae</taxon>
        <taxon>Kistimonas</taxon>
    </lineage>
</organism>
<evidence type="ECO:0000256" key="7">
    <source>
        <dbReference type="ARBA" id="ARBA00023139"/>
    </source>
</evidence>
<dbReference type="InterPro" id="IPR000527">
    <property type="entry name" value="Flag_Lring"/>
</dbReference>
<keyword evidence="10 11" id="KW-0449">Lipoprotein</keyword>
<dbReference type="PANTHER" id="PTHR34933:SF1">
    <property type="entry name" value="FLAGELLAR L-RING PROTEIN"/>
    <property type="match status" value="1"/>
</dbReference>
<dbReference type="PANTHER" id="PTHR34933">
    <property type="entry name" value="FLAGELLAR L-RING PROTEIN"/>
    <property type="match status" value="1"/>
</dbReference>
<reference evidence="13" key="1">
    <citation type="journal article" date="2019" name="Int. J. Syst. Evol. Microbiol.">
        <title>The Global Catalogue of Microorganisms (GCM) 10K type strain sequencing project: providing services to taxonomists for standard genome sequencing and annotation.</title>
        <authorList>
            <consortium name="The Broad Institute Genomics Platform"/>
            <consortium name="The Broad Institute Genome Sequencing Center for Infectious Disease"/>
            <person name="Wu L."/>
            <person name="Ma J."/>
        </authorList>
    </citation>
    <scope>NUCLEOTIDE SEQUENCE [LARGE SCALE GENOMIC DNA]</scope>
    <source>
        <strain evidence="13">JCM 17805</strain>
    </source>
</reference>
<keyword evidence="12" id="KW-0282">Flagellum</keyword>
<dbReference type="Proteomes" id="UP001500604">
    <property type="component" value="Unassembled WGS sequence"/>
</dbReference>
<evidence type="ECO:0000256" key="11">
    <source>
        <dbReference type="HAMAP-Rule" id="MF_00415"/>
    </source>
</evidence>
<protein>
    <recommendedName>
        <fullName evidence="11">Flagellar L-ring protein</fullName>
    </recommendedName>
    <alternativeName>
        <fullName evidence="11">Basal body L-ring protein</fullName>
    </alternativeName>
</protein>
<evidence type="ECO:0000313" key="12">
    <source>
        <dbReference type="EMBL" id="GAA4651901.1"/>
    </source>
</evidence>
<gene>
    <name evidence="12" type="primary">flgH_2</name>
    <name evidence="11" type="synonym">flgH</name>
    <name evidence="12" type="ORF">GCM10023116_41850</name>
</gene>
<accession>A0ABP8V7X9</accession>
<keyword evidence="9 11" id="KW-0998">Cell outer membrane</keyword>
<dbReference type="PROSITE" id="PS51257">
    <property type="entry name" value="PROKAR_LIPOPROTEIN"/>
    <property type="match status" value="1"/>
</dbReference>
<evidence type="ECO:0000256" key="10">
    <source>
        <dbReference type="ARBA" id="ARBA00023288"/>
    </source>
</evidence>
<evidence type="ECO:0000256" key="8">
    <source>
        <dbReference type="ARBA" id="ARBA00023143"/>
    </source>
</evidence>
<evidence type="ECO:0000256" key="9">
    <source>
        <dbReference type="ARBA" id="ARBA00023237"/>
    </source>
</evidence>
<sequence>MKPLVVRLWILWVLMILSGCQLSPMAGPIEESSELPDIPPSTYNASPGSLFRGPASASLFEDRRAYREGDILTVVLAELTRSSKAADTTIGKNSTINMPDPVLLGRTGARLLGSEWSLQNSMNMKRNFSGKASNEQNNLLTGYVSVVVQQVLDNGSLYVKGHKQIRLGQGDEIIYLSGLVRPEDITLDNRVSSLRLANAKISYTGKGDMAEANVMGWMGRFFNSRWSPF</sequence>
<dbReference type="PRINTS" id="PR01008">
    <property type="entry name" value="FLGLRINGFLGH"/>
</dbReference>
<keyword evidence="7" id="KW-0564">Palmitate</keyword>
<evidence type="ECO:0000256" key="1">
    <source>
        <dbReference type="ARBA" id="ARBA00002591"/>
    </source>
</evidence>
<comment type="caution">
    <text evidence="12">The sequence shown here is derived from an EMBL/GenBank/DDBJ whole genome shotgun (WGS) entry which is preliminary data.</text>
</comment>
<comment type="similarity">
    <text evidence="3 11">Belongs to the FlgH family.</text>
</comment>
<evidence type="ECO:0000256" key="6">
    <source>
        <dbReference type="ARBA" id="ARBA00023136"/>
    </source>
</evidence>
<keyword evidence="12" id="KW-0969">Cilium</keyword>
<evidence type="ECO:0000256" key="2">
    <source>
        <dbReference type="ARBA" id="ARBA00004635"/>
    </source>
</evidence>
<dbReference type="HAMAP" id="MF_00415">
    <property type="entry name" value="FlgH"/>
    <property type="match status" value="1"/>
</dbReference>
<keyword evidence="8 11" id="KW-0975">Bacterial flagellum</keyword>
<evidence type="ECO:0000256" key="3">
    <source>
        <dbReference type="ARBA" id="ARBA00006929"/>
    </source>
</evidence>